<feature type="domain" description="ABC3 transporter permease C-terminal" evidence="8">
    <location>
        <begin position="332"/>
        <end position="454"/>
    </location>
</feature>
<keyword evidence="4 7" id="KW-1133">Transmembrane helix</keyword>
<organism evidence="9 10">
    <name type="scientific">Ruicaihuangia caeni</name>
    <dbReference type="NCBI Taxonomy" id="3042517"/>
    <lineage>
        <taxon>Bacteria</taxon>
        <taxon>Bacillati</taxon>
        <taxon>Actinomycetota</taxon>
        <taxon>Actinomycetes</taxon>
        <taxon>Micrococcales</taxon>
        <taxon>Microbacteriaceae</taxon>
        <taxon>Ruicaihuangia</taxon>
    </lineage>
</organism>
<comment type="similarity">
    <text evidence="6">Belongs to the ABC-4 integral membrane protein family.</text>
</comment>
<evidence type="ECO:0000256" key="4">
    <source>
        <dbReference type="ARBA" id="ARBA00022989"/>
    </source>
</evidence>
<dbReference type="PANTHER" id="PTHR30572:SF4">
    <property type="entry name" value="ABC TRANSPORTER PERMEASE YTRF"/>
    <property type="match status" value="1"/>
</dbReference>
<dbReference type="PANTHER" id="PTHR30572">
    <property type="entry name" value="MEMBRANE COMPONENT OF TRANSPORTER-RELATED"/>
    <property type="match status" value="1"/>
</dbReference>
<evidence type="ECO:0000256" key="7">
    <source>
        <dbReference type="SAM" id="Phobius"/>
    </source>
</evidence>
<dbReference type="AlphaFoldDB" id="A0AAW6T901"/>
<proteinExistence type="inferred from homology"/>
<dbReference type="GO" id="GO:0022857">
    <property type="term" value="F:transmembrane transporter activity"/>
    <property type="evidence" value="ECO:0007669"/>
    <property type="project" value="TreeGrafter"/>
</dbReference>
<accession>A0AAW6T901</accession>
<feature type="transmembrane region" description="Helical" evidence="7">
    <location>
        <begin position="50"/>
        <end position="76"/>
    </location>
</feature>
<comment type="subcellular location">
    <subcellularLocation>
        <location evidence="1">Cell membrane</location>
        <topology evidence="1">Multi-pass membrane protein</topology>
    </subcellularLocation>
</comment>
<feature type="transmembrane region" description="Helical" evidence="7">
    <location>
        <begin position="422"/>
        <end position="444"/>
    </location>
</feature>
<dbReference type="Proteomes" id="UP001321506">
    <property type="component" value="Unassembled WGS sequence"/>
</dbReference>
<evidence type="ECO:0000256" key="6">
    <source>
        <dbReference type="ARBA" id="ARBA00038076"/>
    </source>
</evidence>
<dbReference type="RefSeq" id="WP_281488319.1">
    <property type="nucleotide sequence ID" value="NZ_JASATX010000002.1"/>
</dbReference>
<evidence type="ECO:0000256" key="1">
    <source>
        <dbReference type="ARBA" id="ARBA00004651"/>
    </source>
</evidence>
<evidence type="ECO:0000256" key="5">
    <source>
        <dbReference type="ARBA" id="ARBA00023136"/>
    </source>
</evidence>
<feature type="domain" description="ABC3 transporter permease C-terminal" evidence="8">
    <location>
        <begin position="53"/>
        <end position="173"/>
    </location>
</feature>
<dbReference type="InterPro" id="IPR003838">
    <property type="entry name" value="ABC3_permease_C"/>
</dbReference>
<reference evidence="9 10" key="1">
    <citation type="submission" date="2023-04" db="EMBL/GenBank/DDBJ databases">
        <title>Klugiella caeni sp. nov. isolated from the sludge of biochemical tank.</title>
        <authorList>
            <person name="Geng K."/>
        </authorList>
    </citation>
    <scope>NUCLEOTIDE SEQUENCE [LARGE SCALE GENOMIC DNA]</scope>
    <source>
        <strain evidence="9 10">YN-L-19</strain>
    </source>
</reference>
<dbReference type="Pfam" id="PF02687">
    <property type="entry name" value="FtsX"/>
    <property type="match status" value="2"/>
</dbReference>
<dbReference type="GO" id="GO:0005886">
    <property type="term" value="C:plasma membrane"/>
    <property type="evidence" value="ECO:0007669"/>
    <property type="project" value="UniProtKB-SubCell"/>
</dbReference>
<evidence type="ECO:0000259" key="8">
    <source>
        <dbReference type="Pfam" id="PF02687"/>
    </source>
</evidence>
<name>A0AAW6T901_9MICO</name>
<keyword evidence="3 7" id="KW-0812">Transmembrane</keyword>
<gene>
    <name evidence="9" type="ORF">QF206_06085</name>
</gene>
<evidence type="ECO:0000256" key="2">
    <source>
        <dbReference type="ARBA" id="ARBA00022475"/>
    </source>
</evidence>
<keyword evidence="2" id="KW-1003">Cell membrane</keyword>
<evidence type="ECO:0000256" key="3">
    <source>
        <dbReference type="ARBA" id="ARBA00022692"/>
    </source>
</evidence>
<feature type="transmembrane region" description="Helical" evidence="7">
    <location>
        <begin position="375"/>
        <end position="402"/>
    </location>
</feature>
<keyword evidence="5 7" id="KW-0472">Membrane</keyword>
<sequence>MHGHGASILVAAIASAFGVGLLQITGLLSAVVAADDVAGESGTVAFMLQLLAFVFIVIAAYVGAVVTSNTFATIVAGRVRSIALLRLLGSTASAQRNTIAREGLAVGVIGSLTGAVAGTAIAVALDRTAVATGFLPDVGFSYARPVLAVPIVGVLLTTWLASWIGCRRVLTVTPLQALSNATELRHEEVTGRRGRNAAAVTLVVIGGVLLAGALLLGLLTPLAVLVGLFGGIISFTGVVLAADAVIPPVLRLMGRLLGSRPAASLAAGNALRYPQRSARSTVGLVIGVTLVTTFGVAVASFEQMTRAAMEAEPELYQGISEVLAMVVGVVSLLIGFSALIAAVGLVNTLSLSVLQRTRELGLLRALGFSARQIRAMILAESAQLVAAALVIGLLLGGVYGWIGAQSMMGSVNGSPGIVMPGVPWIVIAAVVLASAVLTVVASWAPSRRATRVSPIEALAAD</sequence>
<feature type="transmembrane region" description="Helical" evidence="7">
    <location>
        <begin position="197"/>
        <end position="216"/>
    </location>
</feature>
<evidence type="ECO:0000313" key="10">
    <source>
        <dbReference type="Proteomes" id="UP001321506"/>
    </source>
</evidence>
<comment type="caution">
    <text evidence="9">The sequence shown here is derived from an EMBL/GenBank/DDBJ whole genome shotgun (WGS) entry which is preliminary data.</text>
</comment>
<evidence type="ECO:0000313" key="9">
    <source>
        <dbReference type="EMBL" id="MDI2098530.1"/>
    </source>
</evidence>
<feature type="transmembrane region" description="Helical" evidence="7">
    <location>
        <begin position="282"/>
        <end position="302"/>
    </location>
</feature>
<protein>
    <submittedName>
        <fullName evidence="9">FtsX-like permease family protein</fullName>
    </submittedName>
</protein>
<keyword evidence="10" id="KW-1185">Reference proteome</keyword>
<dbReference type="EMBL" id="JASATX010000002">
    <property type="protein sequence ID" value="MDI2098530.1"/>
    <property type="molecule type" value="Genomic_DNA"/>
</dbReference>
<feature type="transmembrane region" description="Helical" evidence="7">
    <location>
        <begin position="222"/>
        <end position="246"/>
    </location>
</feature>
<dbReference type="InterPro" id="IPR050250">
    <property type="entry name" value="Macrolide_Exporter_MacB"/>
</dbReference>
<feature type="transmembrane region" description="Helical" evidence="7">
    <location>
        <begin position="322"/>
        <end position="354"/>
    </location>
</feature>
<feature type="transmembrane region" description="Helical" evidence="7">
    <location>
        <begin position="145"/>
        <end position="166"/>
    </location>
</feature>
<feature type="transmembrane region" description="Helical" evidence="7">
    <location>
        <begin position="104"/>
        <end position="125"/>
    </location>
</feature>